<evidence type="ECO:0000313" key="13">
    <source>
        <dbReference type="Proteomes" id="UP000254118"/>
    </source>
</evidence>
<evidence type="ECO:0000259" key="10">
    <source>
        <dbReference type="Pfam" id="PF00591"/>
    </source>
</evidence>
<name>A0AA46BNA8_9MICO</name>
<comment type="pathway">
    <text evidence="1 9">Amino-acid biosynthesis; L-tryptophan biosynthesis; L-tryptophan from chorismate: step 2/5.</text>
</comment>
<comment type="caution">
    <text evidence="9">Lacks conserved residue(s) required for the propagation of feature annotation.</text>
</comment>
<evidence type="ECO:0000256" key="2">
    <source>
        <dbReference type="ARBA" id="ARBA00022605"/>
    </source>
</evidence>
<feature type="binding site" evidence="9">
    <location>
        <position position="118"/>
    </location>
    <ligand>
        <name>anthranilate</name>
        <dbReference type="ChEBI" id="CHEBI:16567"/>
        <label>1</label>
    </ligand>
</feature>
<evidence type="ECO:0000259" key="11">
    <source>
        <dbReference type="Pfam" id="PF02885"/>
    </source>
</evidence>
<dbReference type="Pfam" id="PF00591">
    <property type="entry name" value="Glycos_transf_3"/>
    <property type="match status" value="1"/>
</dbReference>
<dbReference type="EC" id="2.4.2.18" evidence="9"/>
<comment type="cofactor">
    <cofactor evidence="9">
        <name>Mg(2+)</name>
        <dbReference type="ChEBI" id="CHEBI:18420"/>
    </cofactor>
    <text evidence="9">Binds 2 magnesium ions per monomer.</text>
</comment>
<evidence type="ECO:0000256" key="7">
    <source>
        <dbReference type="ARBA" id="ARBA00052328"/>
    </source>
</evidence>
<keyword evidence="2 9" id="KW-0028">Amino-acid biosynthesis</keyword>
<reference evidence="12 13" key="1">
    <citation type="submission" date="2018-06" db="EMBL/GenBank/DDBJ databases">
        <authorList>
            <consortium name="Pathogen Informatics"/>
            <person name="Doyle S."/>
        </authorList>
    </citation>
    <scope>NUCLEOTIDE SEQUENCE [LARGE SCALE GENOMIC DNA]</scope>
    <source>
        <strain evidence="12 13">NCTC7915</strain>
    </source>
</reference>
<comment type="caution">
    <text evidence="12">The sequence shown here is derived from an EMBL/GenBank/DDBJ whole genome shotgun (WGS) entry which is preliminary data.</text>
</comment>
<proteinExistence type="inferred from homology"/>
<dbReference type="InterPro" id="IPR017459">
    <property type="entry name" value="Glycosyl_Trfase_fam3_N_dom"/>
</dbReference>
<dbReference type="SUPFAM" id="SSF52418">
    <property type="entry name" value="Nucleoside phosphorylase/phosphoribosyltransferase catalytic domain"/>
    <property type="match status" value="1"/>
</dbReference>
<comment type="function">
    <text evidence="9">Catalyzes the transfer of the phosphoribosyl group of 5-phosphorylribose-1-pyrophosphate (PRPP) to anthranilate to yield N-(5'-phosphoribosyl)-anthranilate (PRA).</text>
</comment>
<protein>
    <recommendedName>
        <fullName evidence="9">Anthranilate phosphoribosyltransferase</fullName>
        <ecNumber evidence="9">2.4.2.18</ecNumber>
    </recommendedName>
</protein>
<evidence type="ECO:0000256" key="5">
    <source>
        <dbReference type="ARBA" id="ARBA00022822"/>
    </source>
</evidence>
<dbReference type="SUPFAM" id="SSF47648">
    <property type="entry name" value="Nucleoside phosphorylase/phosphoribosyltransferase N-terminal domain"/>
    <property type="match status" value="1"/>
</dbReference>
<dbReference type="InterPro" id="IPR035902">
    <property type="entry name" value="Nuc_phospho_transferase"/>
</dbReference>
<dbReference type="InterPro" id="IPR036320">
    <property type="entry name" value="Glycosyl_Trfase_fam3_N_dom_sf"/>
</dbReference>
<evidence type="ECO:0000256" key="4">
    <source>
        <dbReference type="ARBA" id="ARBA00022679"/>
    </source>
</evidence>
<dbReference type="InterPro" id="IPR000312">
    <property type="entry name" value="Glycosyl_Trfase_fam3"/>
</dbReference>
<dbReference type="GO" id="GO:0004048">
    <property type="term" value="F:anthranilate phosphoribosyltransferase activity"/>
    <property type="evidence" value="ECO:0007669"/>
    <property type="project" value="UniProtKB-UniRule"/>
</dbReference>
<dbReference type="HAMAP" id="MF_00211">
    <property type="entry name" value="TrpD"/>
    <property type="match status" value="1"/>
</dbReference>
<feature type="binding site" evidence="9">
    <location>
        <position position="231"/>
    </location>
    <ligand>
        <name>Mg(2+)</name>
        <dbReference type="ChEBI" id="CHEBI:18420"/>
        <label>2</label>
    </ligand>
</feature>
<dbReference type="Gene3D" id="1.20.970.10">
    <property type="entry name" value="Transferase, Pyrimidine Nucleoside Phosphorylase, Chain C"/>
    <property type="match status" value="1"/>
</dbReference>
<keyword evidence="3 9" id="KW-0328">Glycosyltransferase</keyword>
<feature type="binding site" evidence="9">
    <location>
        <position position="127"/>
    </location>
    <ligand>
        <name>5-phospho-alpha-D-ribose 1-diphosphate</name>
        <dbReference type="ChEBI" id="CHEBI:58017"/>
    </ligand>
</feature>
<dbReference type="RefSeq" id="WP_115030686.1">
    <property type="nucleotide sequence ID" value="NZ_UFYA01000001.1"/>
</dbReference>
<gene>
    <name evidence="9 12" type="primary">trpD</name>
    <name evidence="12" type="ORF">NCTC7915_01265</name>
</gene>
<dbReference type="PANTHER" id="PTHR43285">
    <property type="entry name" value="ANTHRANILATE PHOSPHORIBOSYLTRANSFERASE"/>
    <property type="match status" value="1"/>
</dbReference>
<dbReference type="EMBL" id="UFYA01000001">
    <property type="protein sequence ID" value="STD09934.1"/>
    <property type="molecule type" value="Genomic_DNA"/>
</dbReference>
<dbReference type="GO" id="GO:0000287">
    <property type="term" value="F:magnesium ion binding"/>
    <property type="evidence" value="ECO:0007669"/>
    <property type="project" value="UniProtKB-UniRule"/>
</dbReference>
<feature type="binding site" evidence="9">
    <location>
        <position position="87"/>
    </location>
    <ligand>
        <name>anthranilate</name>
        <dbReference type="ChEBI" id="CHEBI:16567"/>
        <label>1</label>
    </ligand>
</feature>
<organism evidence="12 13">
    <name type="scientific">Dermatophilus congolensis</name>
    <dbReference type="NCBI Taxonomy" id="1863"/>
    <lineage>
        <taxon>Bacteria</taxon>
        <taxon>Bacillati</taxon>
        <taxon>Actinomycetota</taxon>
        <taxon>Actinomycetes</taxon>
        <taxon>Micrococcales</taxon>
        <taxon>Dermatophilaceae</taxon>
        <taxon>Dermatophilus</taxon>
    </lineage>
</organism>
<dbReference type="PANTHER" id="PTHR43285:SF2">
    <property type="entry name" value="ANTHRANILATE PHOSPHORIBOSYLTRANSFERASE"/>
    <property type="match status" value="1"/>
</dbReference>
<feature type="binding site" evidence="9">
    <location>
        <begin position="97"/>
        <end position="100"/>
    </location>
    <ligand>
        <name>5-phospho-alpha-D-ribose 1-diphosphate</name>
        <dbReference type="ChEBI" id="CHEBI:58017"/>
    </ligand>
</feature>
<dbReference type="Gene3D" id="3.40.1030.10">
    <property type="entry name" value="Nucleoside phosphorylase/phosphoribosyltransferase catalytic domain"/>
    <property type="match status" value="1"/>
</dbReference>
<dbReference type="Proteomes" id="UP000254118">
    <property type="component" value="Unassembled WGS sequence"/>
</dbReference>
<feature type="domain" description="Glycosyl transferase family 3" evidence="10">
    <location>
        <begin position="81"/>
        <end position="341"/>
    </location>
</feature>
<comment type="similarity">
    <text evidence="9">Belongs to the anthranilate phosphoribosyltransferase family.</text>
</comment>
<keyword evidence="9" id="KW-0479">Metal-binding</keyword>
<accession>A0AA46BNA8</accession>
<comment type="similarity">
    <text evidence="8">In the C-terminal section; belongs to the anthranilate phosphoribosyltransferase family.</text>
</comment>
<dbReference type="AlphaFoldDB" id="A0AA46BNA8"/>
<dbReference type="GO" id="GO:0005829">
    <property type="term" value="C:cytosol"/>
    <property type="evidence" value="ECO:0007669"/>
    <property type="project" value="TreeGrafter"/>
</dbReference>
<feature type="binding site" evidence="9">
    <location>
        <begin position="90"/>
        <end position="91"/>
    </location>
    <ligand>
        <name>5-phospho-alpha-D-ribose 1-diphosphate</name>
        <dbReference type="ChEBI" id="CHEBI:58017"/>
    </ligand>
</feature>
<keyword evidence="6 9" id="KW-0057">Aromatic amino acid biosynthesis</keyword>
<dbReference type="FunFam" id="3.40.1030.10:FF:000002">
    <property type="entry name" value="Anthranilate phosphoribosyltransferase"/>
    <property type="match status" value="1"/>
</dbReference>
<dbReference type="Pfam" id="PF02885">
    <property type="entry name" value="Glycos_trans_3N"/>
    <property type="match status" value="1"/>
</dbReference>
<dbReference type="GO" id="GO:0000162">
    <property type="term" value="P:L-tryptophan biosynthetic process"/>
    <property type="evidence" value="ECO:0007669"/>
    <property type="project" value="UniProtKB-UniRule"/>
</dbReference>
<dbReference type="NCBIfam" id="TIGR01245">
    <property type="entry name" value="trpD"/>
    <property type="match status" value="1"/>
</dbReference>
<sequence length="355" mass="36688">MSDGSAGFTWPNLLTDLIAGHDLSTQASAWAMEQIMGGFASPAQIAGFLVAMAAKGESVAEVRGIADTMLLHARPLHVPQNSLDIVGTGGDTSNTVNISTMAAIVAAATGITVVKHGNRASSSKSGAADCLEALGVDLTLPPSKVAAVAQEAGITFCFSQVFHPSMTNAAAPRRELGIATIFNVLGPLTNPAQPQYSVIGVAKERMVPVIAGVLAERGTSAAVCRGDDGLDELTLATTSRVLWVREGQIAEFTVDPIRFGIDRAPVDTLRGGDAAQNAEVVWALLRGRRDAVRDAVALNAGLAVAVADRDAHAVVDQATFELALQRGVDRACEAIDSGAALATLEAWRAATTVSV</sequence>
<evidence type="ECO:0000256" key="8">
    <source>
        <dbReference type="ARBA" id="ARBA00061188"/>
    </source>
</evidence>
<keyword evidence="4 9" id="KW-0808">Transferase</keyword>
<evidence type="ECO:0000256" key="1">
    <source>
        <dbReference type="ARBA" id="ARBA00004907"/>
    </source>
</evidence>
<feature type="binding site" evidence="9">
    <location>
        <begin position="115"/>
        <end position="123"/>
    </location>
    <ligand>
        <name>5-phospho-alpha-D-ribose 1-diphosphate</name>
        <dbReference type="ChEBI" id="CHEBI:58017"/>
    </ligand>
</feature>
<dbReference type="InterPro" id="IPR005940">
    <property type="entry name" value="Anthranilate_Pribosyl_Tfrase"/>
</dbReference>
<keyword evidence="5 9" id="KW-0822">Tryptophan biosynthesis</keyword>
<feature type="binding site" evidence="9">
    <location>
        <position position="95"/>
    </location>
    <ligand>
        <name>5-phospho-alpha-D-ribose 1-diphosphate</name>
        <dbReference type="ChEBI" id="CHEBI:58017"/>
    </ligand>
</feature>
<keyword evidence="9" id="KW-0460">Magnesium</keyword>
<feature type="binding site" evidence="9">
    <location>
        <position position="232"/>
    </location>
    <ligand>
        <name>Mg(2+)</name>
        <dbReference type="ChEBI" id="CHEBI:18420"/>
        <label>1</label>
    </ligand>
</feature>
<comment type="catalytic activity">
    <reaction evidence="7 9">
        <text>N-(5-phospho-beta-D-ribosyl)anthranilate + diphosphate = 5-phospho-alpha-D-ribose 1-diphosphate + anthranilate</text>
        <dbReference type="Rhea" id="RHEA:11768"/>
        <dbReference type="ChEBI" id="CHEBI:16567"/>
        <dbReference type="ChEBI" id="CHEBI:18277"/>
        <dbReference type="ChEBI" id="CHEBI:33019"/>
        <dbReference type="ChEBI" id="CHEBI:58017"/>
        <dbReference type="EC" id="2.4.2.18"/>
    </reaction>
</comment>
<feature type="binding site" evidence="9">
    <location>
        <position position="87"/>
    </location>
    <ligand>
        <name>5-phospho-alpha-D-ribose 1-diphosphate</name>
        <dbReference type="ChEBI" id="CHEBI:58017"/>
    </ligand>
</feature>
<evidence type="ECO:0000256" key="6">
    <source>
        <dbReference type="ARBA" id="ARBA00023141"/>
    </source>
</evidence>
<feature type="domain" description="Glycosyl transferase family 3 N-terminal" evidence="11">
    <location>
        <begin position="12"/>
        <end position="72"/>
    </location>
</feature>
<evidence type="ECO:0000256" key="9">
    <source>
        <dbReference type="HAMAP-Rule" id="MF_00211"/>
    </source>
</evidence>
<evidence type="ECO:0000313" key="12">
    <source>
        <dbReference type="EMBL" id="STD09934.1"/>
    </source>
</evidence>
<feature type="binding site" evidence="9">
    <location>
        <position position="173"/>
    </location>
    <ligand>
        <name>anthranilate</name>
        <dbReference type="ChEBI" id="CHEBI:16567"/>
        <label>2</label>
    </ligand>
</feature>
<feature type="binding site" evidence="9">
    <location>
        <position position="99"/>
    </location>
    <ligand>
        <name>Mg(2+)</name>
        <dbReference type="ChEBI" id="CHEBI:18420"/>
        <label>1</label>
    </ligand>
</feature>
<comment type="subunit">
    <text evidence="9">Homodimer.</text>
</comment>
<evidence type="ECO:0000256" key="3">
    <source>
        <dbReference type="ARBA" id="ARBA00022676"/>
    </source>
</evidence>
<feature type="binding site" evidence="9">
    <location>
        <position position="232"/>
    </location>
    <ligand>
        <name>Mg(2+)</name>
        <dbReference type="ChEBI" id="CHEBI:18420"/>
        <label>2</label>
    </ligand>
</feature>